<dbReference type="SUPFAM" id="SSF51182">
    <property type="entry name" value="RmlC-like cupins"/>
    <property type="match status" value="1"/>
</dbReference>
<dbReference type="EMBL" id="QEAO01000050">
    <property type="protein sequence ID" value="TPX31130.1"/>
    <property type="molecule type" value="Genomic_DNA"/>
</dbReference>
<comment type="catalytic activity">
    <reaction evidence="1 11">
        <text>1,2-dihydroxy-5-(methylsulfanyl)pent-1-en-3-one + O2 = 4-methylsulfanyl-2-oxobutanoate + formate + 2 H(+)</text>
        <dbReference type="Rhea" id="RHEA:24504"/>
        <dbReference type="ChEBI" id="CHEBI:15378"/>
        <dbReference type="ChEBI" id="CHEBI:15379"/>
        <dbReference type="ChEBI" id="CHEBI:15740"/>
        <dbReference type="ChEBI" id="CHEBI:16723"/>
        <dbReference type="ChEBI" id="CHEBI:49252"/>
        <dbReference type="EC" id="1.13.11.54"/>
    </reaction>
</comment>
<dbReference type="GO" id="GO:0010308">
    <property type="term" value="F:acireductone dioxygenase (Ni2+-requiring) activity"/>
    <property type="evidence" value="ECO:0007669"/>
    <property type="project" value="UniProtKB-UniRule"/>
</dbReference>
<evidence type="ECO:0000256" key="1">
    <source>
        <dbReference type="ARBA" id="ARBA00000428"/>
    </source>
</evidence>
<gene>
    <name evidence="11 12" type="primary">ADI1</name>
    <name evidence="12" type="ORF">SmJEL517_g05471</name>
</gene>
<dbReference type="Gene3D" id="2.60.120.10">
    <property type="entry name" value="Jelly Rolls"/>
    <property type="match status" value="2"/>
</dbReference>
<dbReference type="PANTHER" id="PTHR23418">
    <property type="entry name" value="ACIREDUCTONE DIOXYGENASE"/>
    <property type="match status" value="1"/>
</dbReference>
<dbReference type="InterPro" id="IPR027496">
    <property type="entry name" value="ARD_euk"/>
</dbReference>
<keyword evidence="5 11" id="KW-0479">Metal-binding</keyword>
<dbReference type="InterPro" id="IPR004313">
    <property type="entry name" value="ARD"/>
</dbReference>
<evidence type="ECO:0000313" key="12">
    <source>
        <dbReference type="EMBL" id="TPX31130.1"/>
    </source>
</evidence>
<keyword evidence="4 11" id="KW-0028">Amino-acid biosynthesis</keyword>
<evidence type="ECO:0000256" key="4">
    <source>
        <dbReference type="ARBA" id="ARBA00022605"/>
    </source>
</evidence>
<feature type="binding site" evidence="11">
    <location>
        <position position="112"/>
    </location>
    <ligand>
        <name>Fe(2+)</name>
        <dbReference type="ChEBI" id="CHEBI:29033"/>
        <note>for iron-dependent acireductone dioxygenase activity</note>
    </ligand>
</feature>
<reference evidence="12 13" key="1">
    <citation type="journal article" date="2019" name="Sci. Rep.">
        <title>Comparative genomics of chytrid fungi reveal insights into the obligate biotrophic and pathogenic lifestyle of Synchytrium endobioticum.</title>
        <authorList>
            <person name="van de Vossenberg B.T.L.H."/>
            <person name="Warris S."/>
            <person name="Nguyen H.D.T."/>
            <person name="van Gent-Pelzer M.P.E."/>
            <person name="Joly D.L."/>
            <person name="van de Geest H.C."/>
            <person name="Bonants P.J.M."/>
            <person name="Smith D.S."/>
            <person name="Levesque C.A."/>
            <person name="van der Lee T.A.J."/>
        </authorList>
    </citation>
    <scope>NUCLEOTIDE SEQUENCE [LARGE SCALE GENOMIC DNA]</scope>
    <source>
        <strain evidence="12 13">JEL517</strain>
    </source>
</reference>
<dbReference type="GO" id="GO:0019509">
    <property type="term" value="P:L-methionine salvage from methylthioadenosine"/>
    <property type="evidence" value="ECO:0007669"/>
    <property type="project" value="UniProtKB-UniRule"/>
</dbReference>
<evidence type="ECO:0000256" key="2">
    <source>
        <dbReference type="ARBA" id="ARBA00022490"/>
    </source>
</evidence>
<comment type="catalytic activity">
    <reaction evidence="11">
        <text>1,2-dihydroxy-5-(methylsulfanyl)pent-1-en-3-one + O2 = 3-(methylsulfanyl)propanoate + CO + formate + 2 H(+)</text>
        <dbReference type="Rhea" id="RHEA:14161"/>
        <dbReference type="ChEBI" id="CHEBI:15378"/>
        <dbReference type="ChEBI" id="CHEBI:15379"/>
        <dbReference type="ChEBI" id="CHEBI:15740"/>
        <dbReference type="ChEBI" id="CHEBI:17245"/>
        <dbReference type="ChEBI" id="CHEBI:49016"/>
        <dbReference type="ChEBI" id="CHEBI:49252"/>
        <dbReference type="EC" id="1.13.11.53"/>
    </reaction>
</comment>
<sequence length="207" mass="24395">MVSAWFYNAEDKSDPREKHQYSPNRPVSLEELAQFGVLYKFVDASSPYDDKINALCKERDYKNRDYVCITVSSMWLDIAGQVVVFMLLINVSPTKLPDYENKIKTFFEEHLHEDEEIRYIVDGSGFFDVRDKNDKWIRIAVNKSDLIILPAGIYHRFILDTNNYLQAMRLFKEDPKWTPLNRSAEIDQNKFRKEYVRDFVEKGSASL</sequence>
<evidence type="ECO:0000256" key="10">
    <source>
        <dbReference type="ARBA" id="ARBA00023242"/>
    </source>
</evidence>
<dbReference type="UniPathway" id="UPA00904">
    <property type="reaction ID" value="UER00878"/>
</dbReference>
<organism evidence="12 13">
    <name type="scientific">Synchytrium microbalum</name>
    <dbReference type="NCBI Taxonomy" id="1806994"/>
    <lineage>
        <taxon>Eukaryota</taxon>
        <taxon>Fungi</taxon>
        <taxon>Fungi incertae sedis</taxon>
        <taxon>Chytridiomycota</taxon>
        <taxon>Chytridiomycota incertae sedis</taxon>
        <taxon>Chytridiomycetes</taxon>
        <taxon>Synchytriales</taxon>
        <taxon>Synchytriaceae</taxon>
        <taxon>Synchytrium</taxon>
    </lineage>
</organism>
<dbReference type="GO" id="GO:0016151">
    <property type="term" value="F:nickel cation binding"/>
    <property type="evidence" value="ECO:0007669"/>
    <property type="project" value="UniProtKB-UniRule"/>
</dbReference>
<dbReference type="InterPro" id="IPR011051">
    <property type="entry name" value="RmlC_Cupin_sf"/>
</dbReference>
<evidence type="ECO:0000256" key="3">
    <source>
        <dbReference type="ARBA" id="ARBA00022596"/>
    </source>
</evidence>
<keyword evidence="7 11" id="KW-0560">Oxidoreductase</keyword>
<dbReference type="PANTHER" id="PTHR23418:SF0">
    <property type="entry name" value="ACIREDUCTONE DIOXYGENASE"/>
    <property type="match status" value="1"/>
</dbReference>
<dbReference type="InterPro" id="IPR014710">
    <property type="entry name" value="RmlC-like_jellyroll"/>
</dbReference>
<keyword evidence="6 11" id="KW-0223">Dioxygenase</keyword>
<keyword evidence="8 11" id="KW-0408">Iron</keyword>
<dbReference type="GO" id="GO:0005634">
    <property type="term" value="C:nucleus"/>
    <property type="evidence" value="ECO:0007669"/>
    <property type="project" value="UniProtKB-SubCell"/>
</dbReference>
<dbReference type="CDD" id="cd02232">
    <property type="entry name" value="cupin_ARD"/>
    <property type="match status" value="1"/>
</dbReference>
<feature type="binding site" evidence="11">
    <location>
        <position position="155"/>
    </location>
    <ligand>
        <name>Ni(2+)</name>
        <dbReference type="ChEBI" id="CHEBI:49786"/>
        <note>for nickel-dependent acireductone dioxygenase activity</note>
    </ligand>
</feature>
<keyword evidence="2 11" id="KW-0963">Cytoplasm</keyword>
<dbReference type="EC" id="1.13.11.54" evidence="11"/>
<feature type="binding site" evidence="11">
    <location>
        <position position="155"/>
    </location>
    <ligand>
        <name>Fe(2+)</name>
        <dbReference type="ChEBI" id="CHEBI:29033"/>
        <note>for iron-dependent acireductone dioxygenase activity</note>
    </ligand>
</feature>
<dbReference type="STRING" id="1806994.A0A507BL53"/>
<keyword evidence="3 11" id="KW-0533">Nickel</keyword>
<keyword evidence="10 11" id="KW-0539">Nucleus</keyword>
<comment type="caution">
    <text evidence="12">The sequence shown here is derived from an EMBL/GenBank/DDBJ whole genome shotgun (WGS) entry which is preliminary data.</text>
</comment>
<comment type="similarity">
    <text evidence="11">Belongs to the acireductone dioxygenase (ARD) family.</text>
</comment>
<protein>
    <recommendedName>
        <fullName evidence="11">Acireductone dioxygenase</fullName>
    </recommendedName>
    <alternativeName>
        <fullName evidence="11">Acireductone dioxygenase (Fe(2+)-requiring)</fullName>
        <shortName evidence="11">ARD'</shortName>
        <shortName evidence="11">Fe-ARD</shortName>
        <ecNumber evidence="11">1.13.11.54</ecNumber>
    </alternativeName>
    <alternativeName>
        <fullName evidence="11">Acireductone dioxygenase (Ni(2+)-requiring)</fullName>
        <shortName evidence="11">ARD</shortName>
        <shortName evidence="11">Ni-ARD</shortName>
        <ecNumber evidence="11">1.13.11.53</ecNumber>
    </alternativeName>
</protein>
<comment type="function">
    <text evidence="11">Catalyzes 2 different reactions between oxygen and the acireductone 1,2-dihydroxy-3-keto-5-methylthiopentene (DHK-MTPene) depending upon the metal bound in the active site. Fe-containing acireductone dioxygenase (Fe-ARD) produces formate and 2-keto-4-methylthiobutyrate (KMTB), the alpha-ketoacid precursor of methionine in the methionine recycle pathway. Ni-containing acireductone dioxygenase (Ni-ARD) produces methylthiopropionate, carbon monoxide and formate, and does not lie on the methionine recycle pathway.</text>
</comment>
<dbReference type="OrthoDB" id="1867259at2759"/>
<evidence type="ECO:0000256" key="8">
    <source>
        <dbReference type="ARBA" id="ARBA00023004"/>
    </source>
</evidence>
<feature type="binding site" evidence="11">
    <location>
        <position position="110"/>
    </location>
    <ligand>
        <name>Ni(2+)</name>
        <dbReference type="ChEBI" id="CHEBI:49786"/>
        <note>for nickel-dependent acireductone dioxygenase activity</note>
    </ligand>
</feature>
<evidence type="ECO:0000256" key="5">
    <source>
        <dbReference type="ARBA" id="ARBA00022723"/>
    </source>
</evidence>
<dbReference type="AlphaFoldDB" id="A0A507BL53"/>
<feature type="binding site" evidence="11">
    <location>
        <position position="116"/>
    </location>
    <ligand>
        <name>Ni(2+)</name>
        <dbReference type="ChEBI" id="CHEBI:49786"/>
        <note>for nickel-dependent acireductone dioxygenase activity</note>
    </ligand>
</feature>
<dbReference type="HAMAP" id="MF_03154">
    <property type="entry name" value="Salvage_MtnD_euk"/>
    <property type="match status" value="1"/>
</dbReference>
<evidence type="ECO:0000256" key="6">
    <source>
        <dbReference type="ARBA" id="ARBA00022964"/>
    </source>
</evidence>
<dbReference type="Pfam" id="PF03079">
    <property type="entry name" value="ARD"/>
    <property type="match status" value="1"/>
</dbReference>
<dbReference type="GeneID" id="42006694"/>
<feature type="binding site" evidence="11">
    <location>
        <position position="110"/>
    </location>
    <ligand>
        <name>Fe(2+)</name>
        <dbReference type="ChEBI" id="CHEBI:29033"/>
        <note>for iron-dependent acireductone dioxygenase activity</note>
    </ligand>
</feature>
<proteinExistence type="inferred from homology"/>
<comment type="pathway">
    <text evidence="11">Amino-acid biosynthesis; L-methionine biosynthesis via salvage pathway; L-methionine from S-methyl-5-thio-alpha-D-ribose 1-phosphate: step 5/6.</text>
</comment>
<evidence type="ECO:0000256" key="11">
    <source>
        <dbReference type="HAMAP-Rule" id="MF_03154"/>
    </source>
</evidence>
<comment type="subcellular location">
    <subcellularLocation>
        <location evidence="11">Cytoplasm</location>
    </subcellularLocation>
    <subcellularLocation>
        <location evidence="11">Nucleus</location>
    </subcellularLocation>
</comment>
<dbReference type="RefSeq" id="XP_031022636.1">
    <property type="nucleotide sequence ID" value="XM_031171397.1"/>
</dbReference>
<dbReference type="GO" id="GO:0005737">
    <property type="term" value="C:cytoplasm"/>
    <property type="evidence" value="ECO:0007669"/>
    <property type="project" value="UniProtKB-SubCell"/>
</dbReference>
<comment type="cofactor">
    <cofactor evidence="11">
        <name>Fe(2+)</name>
        <dbReference type="ChEBI" id="CHEBI:29033"/>
    </cofactor>
    <cofactor evidence="11">
        <name>Ni(2+)</name>
        <dbReference type="ChEBI" id="CHEBI:49786"/>
    </cofactor>
    <text evidence="11">Binds either 1 Fe or Ni cation per monomer. Iron-binding promotes an acireductone dioxygenase reaction producing 2-keto-4-methylthiobutyrate, while nickel-binding promotes an acireductone dioxygenase reaction producing 3-(methylsulfanyl)propanoate.</text>
</comment>
<evidence type="ECO:0000256" key="7">
    <source>
        <dbReference type="ARBA" id="ARBA00023002"/>
    </source>
</evidence>
<name>A0A507BL53_9FUNG</name>
<dbReference type="GO" id="GO:0005506">
    <property type="term" value="F:iron ion binding"/>
    <property type="evidence" value="ECO:0007669"/>
    <property type="project" value="UniProtKB-UniRule"/>
</dbReference>
<feature type="binding site" evidence="11">
    <location>
        <position position="112"/>
    </location>
    <ligand>
        <name>Ni(2+)</name>
        <dbReference type="ChEBI" id="CHEBI:49786"/>
        <note>for nickel-dependent acireductone dioxygenase activity</note>
    </ligand>
</feature>
<dbReference type="FunFam" id="2.60.120.10:FF:000099">
    <property type="entry name" value="1,2-dihydroxy-3-keto-5-methylthiopentene dioxygenase"/>
    <property type="match status" value="1"/>
</dbReference>
<dbReference type="Proteomes" id="UP000319731">
    <property type="component" value="Unassembled WGS sequence"/>
</dbReference>
<accession>A0A507BL53</accession>
<keyword evidence="9 11" id="KW-0486">Methionine biosynthesis</keyword>
<evidence type="ECO:0000313" key="13">
    <source>
        <dbReference type="Proteomes" id="UP000319731"/>
    </source>
</evidence>
<dbReference type="GO" id="GO:0010309">
    <property type="term" value="F:acireductone dioxygenase [iron(II)-requiring] activity"/>
    <property type="evidence" value="ECO:0007669"/>
    <property type="project" value="UniProtKB-UniRule"/>
</dbReference>
<evidence type="ECO:0000256" key="9">
    <source>
        <dbReference type="ARBA" id="ARBA00023167"/>
    </source>
</evidence>
<dbReference type="EC" id="1.13.11.53" evidence="11"/>
<keyword evidence="13" id="KW-1185">Reference proteome</keyword>
<feature type="binding site" evidence="11">
    <location>
        <position position="116"/>
    </location>
    <ligand>
        <name>Fe(2+)</name>
        <dbReference type="ChEBI" id="CHEBI:29033"/>
        <note>for iron-dependent acireductone dioxygenase activity</note>
    </ligand>
</feature>